<name>A0A7C5QZE6_9PROT</name>
<feature type="non-terminal residue" evidence="3">
    <location>
        <position position="99"/>
    </location>
</feature>
<evidence type="ECO:0008006" key="4">
    <source>
        <dbReference type="Google" id="ProtNLM"/>
    </source>
</evidence>
<dbReference type="AlphaFoldDB" id="A0A7C5QZE6"/>
<dbReference type="EMBL" id="DRMJ01000004">
    <property type="protein sequence ID" value="HHL41984.1"/>
    <property type="molecule type" value="Genomic_DNA"/>
</dbReference>
<feature type="region of interest" description="Disordered" evidence="1">
    <location>
        <begin position="27"/>
        <end position="46"/>
    </location>
</feature>
<reference evidence="3" key="1">
    <citation type="journal article" date="2020" name="mSystems">
        <title>Genome- and Community-Level Interaction Insights into Carbon Utilization and Element Cycling Functions of Hydrothermarchaeota in Hydrothermal Sediment.</title>
        <authorList>
            <person name="Zhou Z."/>
            <person name="Liu Y."/>
            <person name="Xu W."/>
            <person name="Pan J."/>
            <person name="Luo Z.H."/>
            <person name="Li M."/>
        </authorList>
    </citation>
    <scope>NUCLEOTIDE SEQUENCE [LARGE SCALE GENOMIC DNA]</scope>
    <source>
        <strain evidence="3">HyVt-485</strain>
    </source>
</reference>
<feature type="signal peptide" evidence="2">
    <location>
        <begin position="1"/>
        <end position="20"/>
    </location>
</feature>
<dbReference type="Proteomes" id="UP000885830">
    <property type="component" value="Unassembled WGS sequence"/>
</dbReference>
<proteinExistence type="predicted"/>
<comment type="caution">
    <text evidence="3">The sequence shown here is derived from an EMBL/GenBank/DDBJ whole genome shotgun (WGS) entry which is preliminary data.</text>
</comment>
<accession>A0A7C5QZE6</accession>
<gene>
    <name evidence="3" type="ORF">ENJ42_00050</name>
</gene>
<keyword evidence="2" id="KW-0732">Signal</keyword>
<sequence>MRLGVFIVTGLMLAGCFAPGAGVPRTQPRPGLGQYTRPTYMQPEPTPRVPLDDLCKSRLFLGLVGQHEGGIVFAYLPVRTRVIKPADLEVDRDDFLQDM</sequence>
<feature type="chain" id="PRO_5027633642" description="Lipoprotein" evidence="2">
    <location>
        <begin position="21"/>
        <end position="99"/>
    </location>
</feature>
<evidence type="ECO:0000313" key="3">
    <source>
        <dbReference type="EMBL" id="HHL41984.1"/>
    </source>
</evidence>
<organism evidence="3">
    <name type="scientific">Hellea balneolensis</name>
    <dbReference type="NCBI Taxonomy" id="287478"/>
    <lineage>
        <taxon>Bacteria</taxon>
        <taxon>Pseudomonadati</taxon>
        <taxon>Pseudomonadota</taxon>
        <taxon>Alphaproteobacteria</taxon>
        <taxon>Maricaulales</taxon>
        <taxon>Robiginitomaculaceae</taxon>
        <taxon>Hellea</taxon>
    </lineage>
</organism>
<protein>
    <recommendedName>
        <fullName evidence="4">Lipoprotein</fullName>
    </recommendedName>
</protein>
<evidence type="ECO:0000256" key="2">
    <source>
        <dbReference type="SAM" id="SignalP"/>
    </source>
</evidence>
<evidence type="ECO:0000256" key="1">
    <source>
        <dbReference type="SAM" id="MobiDB-lite"/>
    </source>
</evidence>
<dbReference type="PROSITE" id="PS51257">
    <property type="entry name" value="PROKAR_LIPOPROTEIN"/>
    <property type="match status" value="1"/>
</dbReference>